<dbReference type="RefSeq" id="WP_380692758.1">
    <property type="nucleotide sequence ID" value="NZ_JBHRYR010000002.1"/>
</dbReference>
<evidence type="ECO:0008006" key="4">
    <source>
        <dbReference type="Google" id="ProtNLM"/>
    </source>
</evidence>
<dbReference type="EMBL" id="JBHRYR010000002">
    <property type="protein sequence ID" value="MFC3851564.1"/>
    <property type="molecule type" value="Genomic_DNA"/>
</dbReference>
<proteinExistence type="predicted"/>
<dbReference type="Proteomes" id="UP001595617">
    <property type="component" value="Unassembled WGS sequence"/>
</dbReference>
<protein>
    <recommendedName>
        <fullName evidence="4">Cytochrome C oxidase subunit I</fullName>
    </recommendedName>
</protein>
<organism evidence="2 3">
    <name type="scientific">Saccharospirillum mangrovi</name>
    <dbReference type="NCBI Taxonomy" id="2161747"/>
    <lineage>
        <taxon>Bacteria</taxon>
        <taxon>Pseudomonadati</taxon>
        <taxon>Pseudomonadota</taxon>
        <taxon>Gammaproteobacteria</taxon>
        <taxon>Oceanospirillales</taxon>
        <taxon>Saccharospirillaceae</taxon>
        <taxon>Saccharospirillum</taxon>
    </lineage>
</organism>
<gene>
    <name evidence="2" type="ORF">ACFOOG_01860</name>
</gene>
<keyword evidence="3" id="KW-1185">Reference proteome</keyword>
<keyword evidence="1" id="KW-1133">Transmembrane helix</keyword>
<evidence type="ECO:0000256" key="1">
    <source>
        <dbReference type="SAM" id="Phobius"/>
    </source>
</evidence>
<feature type="transmembrane region" description="Helical" evidence="1">
    <location>
        <begin position="20"/>
        <end position="39"/>
    </location>
</feature>
<keyword evidence="1" id="KW-0472">Membrane</keyword>
<comment type="caution">
    <text evidence="2">The sequence shown here is derived from an EMBL/GenBank/DDBJ whole genome shotgun (WGS) entry which is preliminary data.</text>
</comment>
<accession>A0ABV7ZSM9</accession>
<sequence length="181" mass="20198">MMNSMASESNVKPGHRAWQLYVVLLTPILVILASTGLYFSGWVKGDDTVNQGVLIQPPIDISALALEKDDRRWWLVTSSLDGCSVACEEQLFWVQQVHIALGKESPRVRRHLLTDQAVTLVDEYPGLVQSVGNPAALNQVEPVQLYIIDPLGNVVMTFNADHRYEQVLKDMKTLLKRSSIG</sequence>
<evidence type="ECO:0000313" key="3">
    <source>
        <dbReference type="Proteomes" id="UP001595617"/>
    </source>
</evidence>
<name>A0ABV7ZSM9_9GAMM</name>
<keyword evidence="1" id="KW-0812">Transmembrane</keyword>
<evidence type="ECO:0000313" key="2">
    <source>
        <dbReference type="EMBL" id="MFC3851564.1"/>
    </source>
</evidence>
<reference evidence="3" key="1">
    <citation type="journal article" date="2019" name="Int. J. Syst. Evol. Microbiol.">
        <title>The Global Catalogue of Microorganisms (GCM) 10K type strain sequencing project: providing services to taxonomists for standard genome sequencing and annotation.</title>
        <authorList>
            <consortium name="The Broad Institute Genomics Platform"/>
            <consortium name="The Broad Institute Genome Sequencing Center for Infectious Disease"/>
            <person name="Wu L."/>
            <person name="Ma J."/>
        </authorList>
    </citation>
    <scope>NUCLEOTIDE SEQUENCE [LARGE SCALE GENOMIC DNA]</scope>
    <source>
        <strain evidence="3">IBRC 10765</strain>
    </source>
</reference>